<evidence type="ECO:0000259" key="2">
    <source>
        <dbReference type="Pfam" id="PF04575"/>
    </source>
</evidence>
<dbReference type="OrthoDB" id="6116449at2"/>
<reference evidence="3 4" key="1">
    <citation type="submission" date="2015-09" db="EMBL/GenBank/DDBJ databases">
        <authorList>
            <consortium name="Swine Surveillance"/>
        </authorList>
    </citation>
    <scope>NUCLEOTIDE SEQUENCE [LARGE SCALE GENOMIC DNA]</scope>
    <source>
        <strain evidence="3 4">CECT 7688</strain>
    </source>
</reference>
<dbReference type="Gene3D" id="1.25.40.10">
    <property type="entry name" value="Tetratricopeptide repeat domain"/>
    <property type="match status" value="1"/>
</dbReference>
<dbReference type="SUPFAM" id="SSF48452">
    <property type="entry name" value="TPR-like"/>
    <property type="match status" value="1"/>
</dbReference>
<gene>
    <name evidence="3" type="ORF">SHM7688_03647</name>
</gene>
<dbReference type="AlphaFoldDB" id="A0A0P1EUH2"/>
<dbReference type="Pfam" id="PF14559">
    <property type="entry name" value="TPR_19"/>
    <property type="match status" value="1"/>
</dbReference>
<sequence length="423" mass="47400">MARGFFNKVRSTTTALSISLMTVAIAPFAQASNTATPQVMEIEEAFDYAMFAVHEGKAAAAIPVFEAILAEDPTLVRVRLELARALFMAEQWARSREEFFRVLSGDLPEPVRQKVLAFIRQIDARRGFDWDLSLGFTTAGNSLDYKSERVHFDNPTAPHFDFDRPVERVPAVRLNGTMSLRRQIDGLSSDAVGVMGFTSLSLNALEAKGSQYDDYTLRARFGLRLLTQRTTVSLAPVYSIRFLQGDRYEDRAGLELAFERRSLVGGSAYGRVSYVAVDNARDDGRDGTDFETTLGFRRSVGGRAIVGGEISYQDRRTDDFIPLVKGSKYYTISLYSSVDVGGGWTLQPRVFRRFQDAQETFPNLINNPDAYTTGASLKVERSDIFLPGGYTPFLQVEYERQRSGMDAFSYDSHSVQIGIERRF</sequence>
<dbReference type="InterPro" id="IPR011990">
    <property type="entry name" value="TPR-like_helical_dom_sf"/>
</dbReference>
<organism evidence="3 4">
    <name type="scientific">Shimia marina</name>
    <dbReference type="NCBI Taxonomy" id="321267"/>
    <lineage>
        <taxon>Bacteria</taxon>
        <taxon>Pseudomonadati</taxon>
        <taxon>Pseudomonadota</taxon>
        <taxon>Alphaproteobacteria</taxon>
        <taxon>Rhodobacterales</taxon>
        <taxon>Roseobacteraceae</taxon>
    </lineage>
</organism>
<feature type="chain" id="PRO_5006061927" description="Surface lipoprotein assembly modifier C-terminal domain-containing protein" evidence="1">
    <location>
        <begin position="32"/>
        <end position="423"/>
    </location>
</feature>
<accession>A0A0P1EUH2</accession>
<dbReference type="RefSeq" id="WP_058241329.1">
    <property type="nucleotide sequence ID" value="NZ_CYPW01000040.1"/>
</dbReference>
<protein>
    <recommendedName>
        <fullName evidence="2">Surface lipoprotein assembly modifier C-terminal domain-containing protein</fullName>
    </recommendedName>
</protein>
<feature type="signal peptide" evidence="1">
    <location>
        <begin position="1"/>
        <end position="31"/>
    </location>
</feature>
<dbReference type="InterPro" id="IPR007655">
    <property type="entry name" value="Slam_C"/>
</dbReference>
<dbReference type="Pfam" id="PF04575">
    <property type="entry name" value="SlipAM"/>
    <property type="match status" value="1"/>
</dbReference>
<name>A0A0P1EUH2_9RHOB</name>
<keyword evidence="4" id="KW-1185">Reference proteome</keyword>
<proteinExistence type="predicted"/>
<evidence type="ECO:0000313" key="4">
    <source>
        <dbReference type="Proteomes" id="UP000054823"/>
    </source>
</evidence>
<dbReference type="Proteomes" id="UP000054823">
    <property type="component" value="Unassembled WGS sequence"/>
</dbReference>
<evidence type="ECO:0000256" key="1">
    <source>
        <dbReference type="SAM" id="SignalP"/>
    </source>
</evidence>
<keyword evidence="1" id="KW-0732">Signal</keyword>
<feature type="domain" description="Surface lipoprotein assembly modifier C-terminal" evidence="2">
    <location>
        <begin position="210"/>
        <end position="423"/>
    </location>
</feature>
<evidence type="ECO:0000313" key="3">
    <source>
        <dbReference type="EMBL" id="CUH54177.1"/>
    </source>
</evidence>
<dbReference type="EMBL" id="CYPW01000040">
    <property type="protein sequence ID" value="CUH54177.1"/>
    <property type="molecule type" value="Genomic_DNA"/>
</dbReference>
<dbReference type="STRING" id="321267.SHM7688_03647"/>